<keyword evidence="8" id="KW-0333">Golgi apparatus</keyword>
<dbReference type="Gene3D" id="3.40.50.300">
    <property type="entry name" value="P-loop containing nucleotide triphosphate hydrolases"/>
    <property type="match status" value="2"/>
</dbReference>
<accession>A0A6P9F3D9</accession>
<dbReference type="SMART" id="SM00177">
    <property type="entry name" value="ARF"/>
    <property type="match status" value="1"/>
</dbReference>
<dbReference type="PANTHER" id="PTHR11711">
    <property type="entry name" value="ADP RIBOSYLATION FACTOR-RELATED"/>
    <property type="match status" value="1"/>
</dbReference>
<dbReference type="GO" id="GO:0016192">
    <property type="term" value="P:vesicle-mediated transport"/>
    <property type="evidence" value="ECO:0007669"/>
    <property type="project" value="UniProtKB-KW"/>
</dbReference>
<gene>
    <name evidence="14" type="primary">LOC113931360</name>
</gene>
<dbReference type="PROSITE" id="PS51417">
    <property type="entry name" value="ARF"/>
    <property type="match status" value="1"/>
</dbReference>
<dbReference type="GO" id="GO:0046872">
    <property type="term" value="F:metal ion binding"/>
    <property type="evidence" value="ECO:0007669"/>
    <property type="project" value="UniProtKB-KW"/>
</dbReference>
<evidence type="ECO:0000313" key="13">
    <source>
        <dbReference type="Proteomes" id="UP000515165"/>
    </source>
</evidence>
<name>A0A6P9F3D9_ZALCA</name>
<dbReference type="InterPro" id="IPR027417">
    <property type="entry name" value="P-loop_NTPase"/>
</dbReference>
<dbReference type="OrthoDB" id="2011769at2759"/>
<keyword evidence="13" id="KW-1185">Reference proteome</keyword>
<feature type="binding site" evidence="12">
    <location>
        <position position="14"/>
    </location>
    <ligand>
        <name>Mg(2+)</name>
        <dbReference type="ChEBI" id="CHEBI:18420"/>
    </ligand>
</feature>
<dbReference type="KEGG" id="zca:113931360"/>
<dbReference type="InterPro" id="IPR024156">
    <property type="entry name" value="Small_GTPase_ARF"/>
</dbReference>
<evidence type="ECO:0000256" key="1">
    <source>
        <dbReference type="ARBA" id="ARBA00004555"/>
    </source>
</evidence>
<evidence type="ECO:0000256" key="4">
    <source>
        <dbReference type="ARBA" id="ARBA00022707"/>
    </source>
</evidence>
<dbReference type="AlphaFoldDB" id="A0A6P9F3D9"/>
<evidence type="ECO:0000256" key="9">
    <source>
        <dbReference type="ARBA" id="ARBA00023134"/>
    </source>
</evidence>
<keyword evidence="5 11" id="KW-0547">Nucleotide-binding</keyword>
<comment type="subcellular location">
    <subcellularLocation>
        <location evidence="1">Golgi apparatus</location>
    </subcellularLocation>
</comment>
<keyword evidence="12" id="KW-0460">Magnesium</keyword>
<feature type="binding site" evidence="11">
    <location>
        <begin position="7"/>
        <end position="14"/>
    </location>
    <ligand>
        <name>GTP</name>
        <dbReference type="ChEBI" id="CHEBI:37565"/>
    </ligand>
</feature>
<organism evidence="13 14">
    <name type="scientific">Zalophus californianus</name>
    <name type="common">California sealion</name>
    <dbReference type="NCBI Taxonomy" id="9704"/>
    <lineage>
        <taxon>Eukaryota</taxon>
        <taxon>Metazoa</taxon>
        <taxon>Chordata</taxon>
        <taxon>Craniata</taxon>
        <taxon>Vertebrata</taxon>
        <taxon>Euteleostomi</taxon>
        <taxon>Mammalia</taxon>
        <taxon>Eutheria</taxon>
        <taxon>Laurasiatheria</taxon>
        <taxon>Carnivora</taxon>
        <taxon>Caniformia</taxon>
        <taxon>Pinnipedia</taxon>
        <taxon>Otariidae</taxon>
        <taxon>Zalophus</taxon>
    </lineage>
</organism>
<evidence type="ECO:0000256" key="5">
    <source>
        <dbReference type="ARBA" id="ARBA00022741"/>
    </source>
</evidence>
<dbReference type="Proteomes" id="UP000515165">
    <property type="component" value="Chromosome X"/>
</dbReference>
<sequence>MHILMVGPDAVGKTTILYKLKLGETVTTVPTRGFTVGTVEDKTISFTVWDMGSQDKIQPLWRHCFQNTQGLIFVVGGNDREQDLPNVMNAAEIADKLGPRSLRHRNRYVQATCATRGPGL</sequence>
<keyword evidence="6" id="KW-0931">ER-Golgi transport</keyword>
<dbReference type="GeneID" id="113931360"/>
<keyword evidence="9 11" id="KW-0342">GTP-binding</keyword>
<keyword evidence="7" id="KW-0653">Protein transport</keyword>
<keyword evidence="3" id="KW-0813">Transport</keyword>
<dbReference type="SUPFAM" id="SSF52540">
    <property type="entry name" value="P-loop containing nucleoside triphosphate hydrolases"/>
    <property type="match status" value="1"/>
</dbReference>
<keyword evidence="10" id="KW-0449">Lipoprotein</keyword>
<dbReference type="GO" id="GO:0015031">
    <property type="term" value="P:protein transport"/>
    <property type="evidence" value="ECO:0007669"/>
    <property type="project" value="UniProtKB-KW"/>
</dbReference>
<reference evidence="14" key="1">
    <citation type="submission" date="2025-08" db="UniProtKB">
        <authorList>
            <consortium name="RefSeq"/>
        </authorList>
    </citation>
    <scope>IDENTIFICATION</scope>
    <source>
        <tissue evidence="14">Blood</tissue>
    </source>
</reference>
<dbReference type="GO" id="GO:0003924">
    <property type="term" value="F:GTPase activity"/>
    <property type="evidence" value="ECO:0007669"/>
    <property type="project" value="InterPro"/>
</dbReference>
<comment type="similarity">
    <text evidence="2">Belongs to the small GTPase superfamily. Arf family.</text>
</comment>
<feature type="binding site" evidence="12">
    <location>
        <position position="31"/>
    </location>
    <ligand>
        <name>Mg(2+)</name>
        <dbReference type="ChEBI" id="CHEBI:18420"/>
    </ligand>
</feature>
<evidence type="ECO:0000256" key="12">
    <source>
        <dbReference type="PIRSR" id="PIRSR606689-2"/>
    </source>
</evidence>
<evidence type="ECO:0000256" key="10">
    <source>
        <dbReference type="ARBA" id="ARBA00023288"/>
    </source>
</evidence>
<dbReference type="RefSeq" id="XP_035581670.1">
    <property type="nucleotide sequence ID" value="XM_035725777.1"/>
</dbReference>
<keyword evidence="4" id="KW-0519">Myristate</keyword>
<evidence type="ECO:0000256" key="6">
    <source>
        <dbReference type="ARBA" id="ARBA00022892"/>
    </source>
</evidence>
<dbReference type="GO" id="GO:0005794">
    <property type="term" value="C:Golgi apparatus"/>
    <property type="evidence" value="ECO:0007669"/>
    <property type="project" value="UniProtKB-SubCell"/>
</dbReference>
<dbReference type="FunFam" id="3.40.50.300:FF:003500">
    <property type="entry name" value="ADP-ribosylation factor 1"/>
    <property type="match status" value="1"/>
</dbReference>
<keyword evidence="12" id="KW-0479">Metal-binding</keyword>
<evidence type="ECO:0000256" key="7">
    <source>
        <dbReference type="ARBA" id="ARBA00022927"/>
    </source>
</evidence>
<evidence type="ECO:0000313" key="14">
    <source>
        <dbReference type="RefSeq" id="XP_035581670.1"/>
    </source>
</evidence>
<dbReference type="Pfam" id="PF00025">
    <property type="entry name" value="Arf"/>
    <property type="match status" value="1"/>
</dbReference>
<evidence type="ECO:0000256" key="11">
    <source>
        <dbReference type="PIRSR" id="PIRSR606689-1"/>
    </source>
</evidence>
<dbReference type="PRINTS" id="PR00328">
    <property type="entry name" value="SAR1GTPBP"/>
</dbReference>
<evidence type="ECO:0000256" key="8">
    <source>
        <dbReference type="ARBA" id="ARBA00023034"/>
    </source>
</evidence>
<evidence type="ECO:0000256" key="2">
    <source>
        <dbReference type="ARBA" id="ARBA00010290"/>
    </source>
</evidence>
<dbReference type="GO" id="GO:0005525">
    <property type="term" value="F:GTP binding"/>
    <property type="evidence" value="ECO:0007669"/>
    <property type="project" value="UniProtKB-KW"/>
</dbReference>
<proteinExistence type="inferred from homology"/>
<protein>
    <submittedName>
        <fullName evidence="14">ADP-ribosylation factor 3-like</fullName>
    </submittedName>
</protein>
<evidence type="ECO:0000256" key="3">
    <source>
        <dbReference type="ARBA" id="ARBA00022448"/>
    </source>
</evidence>
<dbReference type="InterPro" id="IPR006689">
    <property type="entry name" value="Small_GTPase_ARF/SAR"/>
</dbReference>